<feature type="compositionally biased region" description="Polar residues" evidence="1">
    <location>
        <begin position="804"/>
        <end position="823"/>
    </location>
</feature>
<feature type="compositionally biased region" description="Polar residues" evidence="1">
    <location>
        <begin position="770"/>
        <end position="790"/>
    </location>
</feature>
<feature type="compositionally biased region" description="Polar residues" evidence="1">
    <location>
        <begin position="150"/>
        <end position="162"/>
    </location>
</feature>
<evidence type="ECO:0000256" key="2">
    <source>
        <dbReference type="SAM" id="SignalP"/>
    </source>
</evidence>
<name>A0A3M7D3C9_HORWE</name>
<feature type="region of interest" description="Disordered" evidence="1">
    <location>
        <begin position="606"/>
        <end position="842"/>
    </location>
</feature>
<protein>
    <submittedName>
        <fullName evidence="3">Uncharacterized protein</fullName>
    </submittedName>
</protein>
<feature type="compositionally biased region" description="Polar residues" evidence="1">
    <location>
        <begin position="67"/>
        <end position="77"/>
    </location>
</feature>
<organism evidence="3 4">
    <name type="scientific">Hortaea werneckii</name>
    <name type="common">Black yeast</name>
    <name type="synonym">Cladosporium werneckii</name>
    <dbReference type="NCBI Taxonomy" id="91943"/>
    <lineage>
        <taxon>Eukaryota</taxon>
        <taxon>Fungi</taxon>
        <taxon>Dikarya</taxon>
        <taxon>Ascomycota</taxon>
        <taxon>Pezizomycotina</taxon>
        <taxon>Dothideomycetes</taxon>
        <taxon>Dothideomycetidae</taxon>
        <taxon>Mycosphaerellales</taxon>
        <taxon>Teratosphaeriaceae</taxon>
        <taxon>Hortaea</taxon>
    </lineage>
</organism>
<keyword evidence="2" id="KW-0732">Signal</keyword>
<feature type="compositionally biased region" description="Polar residues" evidence="1">
    <location>
        <begin position="696"/>
        <end position="736"/>
    </location>
</feature>
<reference evidence="3 4" key="1">
    <citation type="journal article" date="2018" name="BMC Genomics">
        <title>Genomic evidence for intraspecific hybridization in a clonal and extremely halotolerant yeast.</title>
        <authorList>
            <person name="Gostincar C."/>
            <person name="Stajich J.E."/>
            <person name="Zupancic J."/>
            <person name="Zalar P."/>
            <person name="Gunde-Cimerman N."/>
        </authorList>
    </citation>
    <scope>NUCLEOTIDE SEQUENCE [LARGE SCALE GENOMIC DNA]</scope>
    <source>
        <strain evidence="3 4">EXF-151</strain>
    </source>
</reference>
<feature type="compositionally biased region" description="Low complexity" evidence="1">
    <location>
        <begin position="136"/>
        <end position="149"/>
    </location>
</feature>
<evidence type="ECO:0000313" key="3">
    <source>
        <dbReference type="EMBL" id="RMY58477.1"/>
    </source>
</evidence>
<feature type="compositionally biased region" description="Polar residues" evidence="1">
    <location>
        <begin position="206"/>
        <end position="227"/>
    </location>
</feature>
<feature type="region of interest" description="Disordered" evidence="1">
    <location>
        <begin position="67"/>
        <end position="162"/>
    </location>
</feature>
<feature type="compositionally biased region" description="Low complexity" evidence="1">
    <location>
        <begin position="83"/>
        <end position="96"/>
    </location>
</feature>
<proteinExistence type="predicted"/>
<feature type="chain" id="PRO_5018038873" evidence="2">
    <location>
        <begin position="22"/>
        <end position="1398"/>
    </location>
</feature>
<dbReference type="EMBL" id="QWIN01000129">
    <property type="protein sequence ID" value="RMY58477.1"/>
    <property type="molecule type" value="Genomic_DNA"/>
</dbReference>
<feature type="signal peptide" evidence="2">
    <location>
        <begin position="1"/>
        <end position="21"/>
    </location>
</feature>
<feature type="compositionally biased region" description="Polar residues" evidence="1">
    <location>
        <begin position="619"/>
        <end position="649"/>
    </location>
</feature>
<feature type="compositionally biased region" description="Polar residues" evidence="1">
    <location>
        <begin position="657"/>
        <end position="688"/>
    </location>
</feature>
<gene>
    <name evidence="3" type="ORF">D0865_02580</name>
</gene>
<dbReference type="Proteomes" id="UP000270230">
    <property type="component" value="Unassembled WGS sequence"/>
</dbReference>
<feature type="region of interest" description="Disordered" evidence="1">
    <location>
        <begin position="197"/>
        <end position="227"/>
    </location>
</feature>
<dbReference type="OrthoDB" id="3944128at2759"/>
<feature type="compositionally biased region" description="Polar residues" evidence="1">
    <location>
        <begin position="830"/>
        <end position="842"/>
    </location>
</feature>
<feature type="compositionally biased region" description="Polar residues" evidence="1">
    <location>
        <begin position="743"/>
        <end position="763"/>
    </location>
</feature>
<accession>A0A3M7D3C9</accession>
<sequence length="1398" mass="142136">MVVQRLRLLPLALLHLHVASSVPTNSTETVPTNSTYTVPSLQNSTVISTGTSTGLGDYIIAGLEHAPSTSTSSQTQNDHSDVASTSLTLSASGSSTNDGLTESKSSGNHTSSPLTGSERKTTSTGSQKENDGSDVASTSSTFSASSTSTNDGLTESKFSSNHTSGVLTGSMKTLASPSPSASTSLTLSAIGTSTNDKVTESKFPGNHTSSLLTGSVRSTASPSPSVGQNITADAYACNSARASWSSYSSNPRNLSTTSYTYTTTSWNASVGTADIYTTSDGIPVARGNLTSTGQTWYTTSISKEVYPTDTVEITGSSPTCTVPAHICTSWYESYMDALGLTLFEDVIPTRTAVPSSILTNSPHCPQPMVRLDEHGNGISTVGPSCSFWGGHVSVYYWNTWNTPTPSAGFAPAPTNASLPRVTTFGNITMTYPSVYLSLDQLTAWTEAVVFSYSTTSVATVSGYQRQIGDTYHNILISMDPADVSSLRNVPLDYSAFMSSITASGIYNRDLLSKSQTPDLSYIGWIGTPQAMDYEHITAPSPEDYFLNPNMPPNCKWNSRNDMCGTIYEGDYRPQLSLPSQLIDLDPAWKNCEPYIQGIYDPPKALQPATTLDGPEFASSLPTTTSAKQASSVVAPTPTLTSSISESDPTTAIDAPSSERTSAQGQSTSLVNPTTNTSGLDEPNTPSTAKETREPAPSSNGGSASDETSAEGQSTSQVKPTANTSGPDEAETSSTIKETGGRAPSSNGGRSGQGSEASATSTPSGIDEASPITTDAPTSTPDETSPLSPGTTADVEPSSPPNVDPPNTSLATDPRTSPSQNLAETSPEAAPSSTNEAPSTATENALSVLSAAQATYTTQDRATAEIQMSASAANTVLSQTTVQTSAAEIDNDINPSISQTRTFPIQVAGSSFTATQLVDPTGATQVQVAGTTLSVGGSPASVGDGNQVSAASDGIVIVGGGSDEQQTSTLLFPTSAQMGAEPTAQGEAEGNTVTAGQVSGTGIAVGGDSTLSNGDSVISAGGQVLSSISDGIGVGGQVATRTIASGVVGTEASLSLQSENDFVVSAAGATFTASSLESGVVALGDDNLLTSGGSDLVLGSATLSLGSAGIVVAGAEETSTVQLPKAEASPTGPAGILVPLDSQTLTALPTGSNSVVLGEDTTLSAGGPAVTVGQQSLSLDSAGILIYGPDGTTTVPTSQSPTHTPDTSAFLLTVGGQTIPASRIDPTAIALPDIQTTLQLGGEAAKIADETISLETSGIILASGTKTSTLPFPPPHQPSTSSHLVPVAVLTAAQTKYTVFSPSPTGETTAAAVIIDNQTLSPGGSPITLPNRDGTLHLLPSNTGIEVLDATRTTTLPLATTPPETTTSSPERAVITVDGSTLTAYAAGSSPTAAVVVGG</sequence>
<evidence type="ECO:0000313" key="4">
    <source>
        <dbReference type="Proteomes" id="UP000270230"/>
    </source>
</evidence>
<feature type="compositionally biased region" description="Polar residues" evidence="1">
    <location>
        <begin position="97"/>
        <end position="115"/>
    </location>
</feature>
<comment type="caution">
    <text evidence="3">The sequence shown here is derived from an EMBL/GenBank/DDBJ whole genome shotgun (WGS) entry which is preliminary data.</text>
</comment>
<evidence type="ECO:0000256" key="1">
    <source>
        <dbReference type="SAM" id="MobiDB-lite"/>
    </source>
</evidence>